<feature type="region of interest" description="Disordered" evidence="1">
    <location>
        <begin position="38"/>
        <end position="70"/>
    </location>
</feature>
<feature type="non-terminal residue" evidence="2">
    <location>
        <position position="110"/>
    </location>
</feature>
<sequence>MMGLHCLLRDIGEHRIGAAEGHHRHLAEEGGDAAEHVVGAEREQQRCDRPEPEQQQDAGDAQRPREVRPGMVGKALAKSGVAVVDYLSAGGTMSAAALECGVTSAATEEA</sequence>
<dbReference type="Proteomes" id="UP000032274">
    <property type="component" value="Unassembled WGS sequence"/>
</dbReference>
<evidence type="ECO:0000313" key="3">
    <source>
        <dbReference type="Proteomes" id="UP000032274"/>
    </source>
</evidence>
<evidence type="ECO:0000256" key="1">
    <source>
        <dbReference type="SAM" id="MobiDB-lite"/>
    </source>
</evidence>
<comment type="caution">
    <text evidence="2">The sequence shown here is derived from an EMBL/GenBank/DDBJ whole genome shotgun (WGS) entry which is preliminary data.</text>
</comment>
<protein>
    <submittedName>
        <fullName evidence="2">Uncharacterized protein</fullName>
    </submittedName>
</protein>
<feature type="compositionally biased region" description="Basic and acidic residues" evidence="1">
    <location>
        <begin position="38"/>
        <end position="52"/>
    </location>
</feature>
<reference evidence="2 3" key="1">
    <citation type="submission" date="2015-01" db="EMBL/GenBank/DDBJ databases">
        <title>Characterization of Swiss Staphylococcus aureus strains involved in food poisoning.</title>
        <authorList>
            <person name="Crovadore J."/>
            <person name="Chablais R."/>
            <person name="Tonacini J."/>
            <person name="Schnyder B."/>
            <person name="Lefort F."/>
        </authorList>
    </citation>
    <scope>NUCLEOTIDE SEQUENCE [LARGE SCALE GENOMIC DNA]</scope>
    <source>
        <strain evidence="2 3">SA-120</strain>
    </source>
</reference>
<dbReference type="EMBL" id="JXIG01000474">
    <property type="protein sequence ID" value="KIU01328.1"/>
    <property type="molecule type" value="Genomic_DNA"/>
</dbReference>
<organism evidence="2 3">
    <name type="scientific">Staphylococcus aureus</name>
    <dbReference type="NCBI Taxonomy" id="1280"/>
    <lineage>
        <taxon>Bacteria</taxon>
        <taxon>Bacillati</taxon>
        <taxon>Bacillota</taxon>
        <taxon>Bacilli</taxon>
        <taxon>Bacillales</taxon>
        <taxon>Staphylococcaceae</taxon>
        <taxon>Staphylococcus</taxon>
    </lineage>
</organism>
<name>A0AA40JPI4_STAAU</name>
<accession>A0AA40JPI4</accession>
<evidence type="ECO:0000313" key="2">
    <source>
        <dbReference type="EMBL" id="KIU01328.1"/>
    </source>
</evidence>
<gene>
    <name evidence="2" type="ORF">QU38_02200</name>
</gene>
<dbReference type="AlphaFoldDB" id="A0AA40JPI4"/>
<proteinExistence type="predicted"/>